<dbReference type="Proteomes" id="UP001231649">
    <property type="component" value="Chromosome 19"/>
</dbReference>
<gene>
    <name evidence="1" type="ORF">PYW08_006010</name>
</gene>
<accession>A0ACC2QLX8</accession>
<protein>
    <submittedName>
        <fullName evidence="1">Uncharacterized protein</fullName>
    </submittedName>
</protein>
<proteinExistence type="predicted"/>
<sequence length="122" mass="14164">MFSFSAKMVVKKWNQIRDSWKRSLNAKKEINKSGSAAVNTKKYCYHDQLLFKKKNMDPAETQDSGGNKATNIEDDTVIRKILSKMKEVKMNLLSNMEVQDKKIPQVVLNDLREVYYQGRGFL</sequence>
<dbReference type="EMBL" id="CM056795">
    <property type="protein sequence ID" value="KAJ8720545.1"/>
    <property type="molecule type" value="Genomic_DNA"/>
</dbReference>
<comment type="caution">
    <text evidence="1">The sequence shown here is derived from an EMBL/GenBank/DDBJ whole genome shotgun (WGS) entry which is preliminary data.</text>
</comment>
<keyword evidence="2" id="KW-1185">Reference proteome</keyword>
<evidence type="ECO:0000313" key="2">
    <source>
        <dbReference type="Proteomes" id="UP001231649"/>
    </source>
</evidence>
<evidence type="ECO:0000313" key="1">
    <source>
        <dbReference type="EMBL" id="KAJ8720545.1"/>
    </source>
</evidence>
<reference evidence="1" key="1">
    <citation type="submission" date="2023-03" db="EMBL/GenBank/DDBJ databases">
        <title>Chromosome-level genomes of two armyworms, Mythimna separata and Mythimna loreyi, provide insights into the biosynthesis and reception of sex pheromones.</title>
        <authorList>
            <person name="Zhao H."/>
        </authorList>
    </citation>
    <scope>NUCLEOTIDE SEQUENCE</scope>
    <source>
        <strain evidence="1">BeijingLab</strain>
    </source>
</reference>
<organism evidence="1 2">
    <name type="scientific">Mythimna loreyi</name>
    <dbReference type="NCBI Taxonomy" id="667449"/>
    <lineage>
        <taxon>Eukaryota</taxon>
        <taxon>Metazoa</taxon>
        <taxon>Ecdysozoa</taxon>
        <taxon>Arthropoda</taxon>
        <taxon>Hexapoda</taxon>
        <taxon>Insecta</taxon>
        <taxon>Pterygota</taxon>
        <taxon>Neoptera</taxon>
        <taxon>Endopterygota</taxon>
        <taxon>Lepidoptera</taxon>
        <taxon>Glossata</taxon>
        <taxon>Ditrysia</taxon>
        <taxon>Noctuoidea</taxon>
        <taxon>Noctuidae</taxon>
        <taxon>Noctuinae</taxon>
        <taxon>Hadenini</taxon>
        <taxon>Mythimna</taxon>
    </lineage>
</organism>
<name>A0ACC2QLX8_9NEOP</name>